<dbReference type="AlphaFoldDB" id="A0A368P2H4"/>
<evidence type="ECO:0000256" key="1">
    <source>
        <dbReference type="ARBA" id="ARBA00023002"/>
    </source>
</evidence>
<dbReference type="Proteomes" id="UP000436911">
    <property type="component" value="Unassembled WGS sequence"/>
</dbReference>
<feature type="domain" description="Flavin reductase like" evidence="2">
    <location>
        <begin position="2"/>
        <end position="144"/>
    </location>
</feature>
<dbReference type="PANTHER" id="PTHR30466:SF1">
    <property type="entry name" value="FMN REDUCTASE (NADH) RUTF"/>
    <property type="match status" value="1"/>
</dbReference>
<dbReference type="Gene3D" id="2.30.110.10">
    <property type="entry name" value="Electron Transport, Fmn-binding Protein, Chain A"/>
    <property type="match status" value="1"/>
</dbReference>
<dbReference type="GO" id="GO:0006208">
    <property type="term" value="P:pyrimidine nucleobase catabolic process"/>
    <property type="evidence" value="ECO:0007669"/>
    <property type="project" value="TreeGrafter"/>
</dbReference>
<organism evidence="3 4">
    <name type="scientific">Agrobacterium vitis</name>
    <name type="common">Rhizobium vitis</name>
    <dbReference type="NCBI Taxonomy" id="373"/>
    <lineage>
        <taxon>Bacteria</taxon>
        <taxon>Pseudomonadati</taxon>
        <taxon>Pseudomonadota</taxon>
        <taxon>Alphaproteobacteria</taxon>
        <taxon>Hyphomicrobiales</taxon>
        <taxon>Rhizobiaceae</taxon>
        <taxon>Rhizobium/Agrobacterium group</taxon>
        <taxon>Agrobacterium</taxon>
    </lineage>
</organism>
<dbReference type="GO" id="GO:0010181">
    <property type="term" value="F:FMN binding"/>
    <property type="evidence" value="ECO:0007669"/>
    <property type="project" value="InterPro"/>
</dbReference>
<dbReference type="SUPFAM" id="SSF50475">
    <property type="entry name" value="FMN-binding split barrel"/>
    <property type="match status" value="1"/>
</dbReference>
<sequence length="149" mass="15964">MMAAAVKVVTTDGPAGRAGLTVTAACSVCQEPPRLLVCVNVTASAHPFLQQNGRLTLNILATDQQDVAMAFAGKVAQEKRFDLGEWTEDDLGQPSLQGACARFTCSVHETMQSGTHTIFICNVHVASGDKDKLPLIYFDRNMMPLAKVA</sequence>
<dbReference type="SMART" id="SM00903">
    <property type="entry name" value="Flavin_Reduct"/>
    <property type="match status" value="1"/>
</dbReference>
<dbReference type="EMBL" id="QUSG01000022">
    <property type="protein sequence ID" value="KAA3521143.1"/>
    <property type="molecule type" value="Genomic_DNA"/>
</dbReference>
<dbReference type="InterPro" id="IPR012349">
    <property type="entry name" value="Split_barrel_FMN-bd"/>
</dbReference>
<dbReference type="Pfam" id="PF01613">
    <property type="entry name" value="Flavin_Reduct"/>
    <property type="match status" value="1"/>
</dbReference>
<evidence type="ECO:0000313" key="3">
    <source>
        <dbReference type="EMBL" id="KAA3521143.1"/>
    </source>
</evidence>
<protein>
    <submittedName>
        <fullName evidence="3">Flavin reductase</fullName>
    </submittedName>
</protein>
<comment type="caution">
    <text evidence="3">The sequence shown here is derived from an EMBL/GenBank/DDBJ whole genome shotgun (WGS) entry which is preliminary data.</text>
</comment>
<evidence type="ECO:0000313" key="4">
    <source>
        <dbReference type="Proteomes" id="UP000436911"/>
    </source>
</evidence>
<proteinExistence type="predicted"/>
<dbReference type="PANTHER" id="PTHR30466">
    <property type="entry name" value="FLAVIN REDUCTASE"/>
    <property type="match status" value="1"/>
</dbReference>
<accession>A0A368P2H4</accession>
<dbReference type="OrthoDB" id="9789254at2"/>
<dbReference type="GO" id="GO:0042602">
    <property type="term" value="F:riboflavin reductase (NADPH) activity"/>
    <property type="evidence" value="ECO:0007669"/>
    <property type="project" value="TreeGrafter"/>
</dbReference>
<keyword evidence="1" id="KW-0560">Oxidoreductase</keyword>
<dbReference type="InterPro" id="IPR050268">
    <property type="entry name" value="NADH-dep_flavin_reductase"/>
</dbReference>
<name>A0A368P2H4_AGRVI</name>
<dbReference type="InterPro" id="IPR002563">
    <property type="entry name" value="Flavin_Rdtase-like_dom"/>
</dbReference>
<reference evidence="3 4" key="1">
    <citation type="submission" date="2018-08" db="EMBL/GenBank/DDBJ databases">
        <title>Genome sequencing of Agrobacterium vitis strain ICMP 10754.</title>
        <authorList>
            <person name="Visnovsky S.B."/>
            <person name="Pitman A.R."/>
        </authorList>
    </citation>
    <scope>NUCLEOTIDE SEQUENCE [LARGE SCALE GENOMIC DNA]</scope>
    <source>
        <strain evidence="3 4">ICMP 10754</strain>
    </source>
</reference>
<evidence type="ECO:0000259" key="2">
    <source>
        <dbReference type="SMART" id="SM00903"/>
    </source>
</evidence>
<gene>
    <name evidence="3" type="ORF">DXT89_23635</name>
</gene>